<keyword evidence="2" id="KW-1185">Reference proteome</keyword>
<keyword evidence="1" id="KW-0723">Serine/threonine-protein kinase</keyword>
<protein>
    <submittedName>
        <fullName evidence="1">Serine/threonine protein kinase</fullName>
    </submittedName>
</protein>
<gene>
    <name evidence="1" type="ORF">ACKI18_06430</name>
</gene>
<evidence type="ECO:0000313" key="2">
    <source>
        <dbReference type="Proteomes" id="UP001631957"/>
    </source>
</evidence>
<keyword evidence="1" id="KW-0418">Kinase</keyword>
<sequence>METIIVQPLGRARAGAGGVGVAGLLKLAPGDVAEFGRGTPDGEGVAIVLPDPGISRRAGLLEAAEDYWRLSNFSTGTAYLVENLEGAGEYISVGPGRLSAPVPFEFSRVVLPGVRGTAGFKVFAPRHAYRERPAAPRAGERTLHPYALDTAAKYFLVLVALCEPRLRDPSDSALPGAGDIAERLRGLPDCQDLTRSAVNYHIDYLACQKLRLDLTGTPDTSARTGTKRAGLVSVALRFGLVREEHLALLPSRKRGVPVLGRG</sequence>
<dbReference type="GO" id="GO:0004674">
    <property type="term" value="F:protein serine/threonine kinase activity"/>
    <property type="evidence" value="ECO:0007669"/>
    <property type="project" value="UniProtKB-KW"/>
</dbReference>
<evidence type="ECO:0000313" key="1">
    <source>
        <dbReference type="EMBL" id="MFM9608343.1"/>
    </source>
</evidence>
<name>A0ABW9HLK2_9ACTN</name>
<dbReference type="RefSeq" id="WP_112475170.1">
    <property type="nucleotide sequence ID" value="NZ_JBJVNI010000003.1"/>
</dbReference>
<dbReference type="EMBL" id="JBJVNI010000003">
    <property type="protein sequence ID" value="MFM9608343.1"/>
    <property type="molecule type" value="Genomic_DNA"/>
</dbReference>
<reference evidence="1 2" key="1">
    <citation type="submission" date="2024-12" db="EMBL/GenBank/DDBJ databases">
        <title>Forecasting of Potato common scab and diversities of Pathogenic streptomyces spp. in china.</title>
        <authorList>
            <person name="Handique U."/>
            <person name="Wu J."/>
        </authorList>
    </citation>
    <scope>NUCLEOTIDE SEQUENCE [LARGE SCALE GENOMIC DNA]</scope>
    <source>
        <strain evidence="1 2">ZRIMU1530</strain>
    </source>
</reference>
<organism evidence="1 2">
    <name type="scientific">Streptomyces niveiscabiei</name>
    <dbReference type="NCBI Taxonomy" id="164115"/>
    <lineage>
        <taxon>Bacteria</taxon>
        <taxon>Bacillati</taxon>
        <taxon>Actinomycetota</taxon>
        <taxon>Actinomycetes</taxon>
        <taxon>Kitasatosporales</taxon>
        <taxon>Streptomycetaceae</taxon>
        <taxon>Streptomyces</taxon>
    </lineage>
</organism>
<proteinExistence type="predicted"/>
<comment type="caution">
    <text evidence="1">The sequence shown here is derived from an EMBL/GenBank/DDBJ whole genome shotgun (WGS) entry which is preliminary data.</text>
</comment>
<keyword evidence="1" id="KW-0808">Transferase</keyword>
<dbReference type="Proteomes" id="UP001631957">
    <property type="component" value="Unassembled WGS sequence"/>
</dbReference>
<accession>A0ABW9HLK2</accession>